<keyword evidence="3" id="KW-1185">Reference proteome</keyword>
<organism evidence="2 3">
    <name type="scientific">Hyaloscypha bicolor E</name>
    <dbReference type="NCBI Taxonomy" id="1095630"/>
    <lineage>
        <taxon>Eukaryota</taxon>
        <taxon>Fungi</taxon>
        <taxon>Dikarya</taxon>
        <taxon>Ascomycota</taxon>
        <taxon>Pezizomycotina</taxon>
        <taxon>Leotiomycetes</taxon>
        <taxon>Helotiales</taxon>
        <taxon>Hyaloscyphaceae</taxon>
        <taxon>Hyaloscypha</taxon>
        <taxon>Hyaloscypha bicolor</taxon>
    </lineage>
</organism>
<dbReference type="SUPFAM" id="SSF52047">
    <property type="entry name" value="RNI-like"/>
    <property type="match status" value="1"/>
</dbReference>
<dbReference type="EMBL" id="KZ613747">
    <property type="protein sequence ID" value="PMD65150.1"/>
    <property type="molecule type" value="Genomic_DNA"/>
</dbReference>
<name>A0A2J6TQ55_9HELO</name>
<sequence>MQDLPADCLYLICEELAAKRDFSTLFACAVSSKSLVKPALLRMYRVHDESPIRSSGEGNETDFEKNSTSNDQTFEEKLAAVKKITSKWALQWKSIIRSSMGHTLYPYCLYIRSLDLRNLAELLESLDDPLFRELSQIFFADDMAQFLRTLDTPMKQKIRSAKASYEKLDVPVILDLVGESITSFVSTAATQNKATVALEDISGDISGLALPRWVGRISRLKGMTLWDGAALSEGVATSIANNCPKFDDLTFYGSLKPDIDQDLASFFSGLKKDSLRSFTALSAGAVGRETLLSLNHHKSSLKRLELDGLRSKAIEKLFLLQECVALETLEIHSDSSVNLEATENDIFPEIIAWLGRCERLRDLLLRNLASGPAILTQVCLRNNIRLQTLQVVGYSVVGNQDFHRALSHQTSLESLSLEADPEGAFRDDIDVLISSISQLTKLRDLNLFSTSDYFRTSEILNLSSVLTNLEDLSFGGYDVTDNLWRGMSNLHQLRKLDISAMTSFSFDGILDYISTLKDSNRGLTLSVMNQKAENPLSDREESDIKQRIRDKVDGKFDFMLFREADSESESFSD</sequence>
<dbReference type="InterPro" id="IPR032675">
    <property type="entry name" value="LRR_dom_sf"/>
</dbReference>
<accession>A0A2J6TQ55</accession>
<protein>
    <recommendedName>
        <fullName evidence="4">RNI-like protein</fullName>
    </recommendedName>
</protein>
<dbReference type="Proteomes" id="UP000235371">
    <property type="component" value="Unassembled WGS sequence"/>
</dbReference>
<dbReference type="GeneID" id="36584745"/>
<dbReference type="OrthoDB" id="10028886at2759"/>
<evidence type="ECO:0008006" key="4">
    <source>
        <dbReference type="Google" id="ProtNLM"/>
    </source>
</evidence>
<evidence type="ECO:0000256" key="1">
    <source>
        <dbReference type="SAM" id="MobiDB-lite"/>
    </source>
</evidence>
<gene>
    <name evidence="2" type="ORF">K444DRAFT_554728</name>
</gene>
<dbReference type="InParanoid" id="A0A2J6TQ55"/>
<dbReference type="RefSeq" id="XP_024742054.1">
    <property type="nucleotide sequence ID" value="XM_024876666.1"/>
</dbReference>
<evidence type="ECO:0000313" key="3">
    <source>
        <dbReference type="Proteomes" id="UP000235371"/>
    </source>
</evidence>
<evidence type="ECO:0000313" key="2">
    <source>
        <dbReference type="EMBL" id="PMD65150.1"/>
    </source>
</evidence>
<dbReference type="Gene3D" id="3.80.10.10">
    <property type="entry name" value="Ribonuclease Inhibitor"/>
    <property type="match status" value="1"/>
</dbReference>
<feature type="region of interest" description="Disordered" evidence="1">
    <location>
        <begin position="51"/>
        <end position="70"/>
    </location>
</feature>
<proteinExistence type="predicted"/>
<dbReference type="AlphaFoldDB" id="A0A2J6TQ55"/>
<reference evidence="2 3" key="1">
    <citation type="submission" date="2016-04" db="EMBL/GenBank/DDBJ databases">
        <title>A degradative enzymes factory behind the ericoid mycorrhizal symbiosis.</title>
        <authorList>
            <consortium name="DOE Joint Genome Institute"/>
            <person name="Martino E."/>
            <person name="Morin E."/>
            <person name="Grelet G."/>
            <person name="Kuo A."/>
            <person name="Kohler A."/>
            <person name="Daghino S."/>
            <person name="Barry K."/>
            <person name="Choi C."/>
            <person name="Cichocki N."/>
            <person name="Clum A."/>
            <person name="Copeland A."/>
            <person name="Hainaut M."/>
            <person name="Haridas S."/>
            <person name="Labutti K."/>
            <person name="Lindquist E."/>
            <person name="Lipzen A."/>
            <person name="Khouja H.-R."/>
            <person name="Murat C."/>
            <person name="Ohm R."/>
            <person name="Olson A."/>
            <person name="Spatafora J."/>
            <person name="Veneault-Fourrey C."/>
            <person name="Henrissat B."/>
            <person name="Grigoriev I."/>
            <person name="Martin F."/>
            <person name="Perotto S."/>
        </authorList>
    </citation>
    <scope>NUCLEOTIDE SEQUENCE [LARGE SCALE GENOMIC DNA]</scope>
    <source>
        <strain evidence="2 3">E</strain>
    </source>
</reference>
<dbReference type="STRING" id="1095630.A0A2J6TQ55"/>